<evidence type="ECO:0000256" key="5">
    <source>
        <dbReference type="ARBA" id="ARBA00023002"/>
    </source>
</evidence>
<evidence type="ECO:0000313" key="12">
    <source>
        <dbReference type="Proteomes" id="UP000250266"/>
    </source>
</evidence>
<evidence type="ECO:0000256" key="8">
    <source>
        <dbReference type="RuleBase" id="RU003968"/>
    </source>
</evidence>
<dbReference type="InterPro" id="IPR036188">
    <property type="entry name" value="FAD/NAD-bd_sf"/>
</dbReference>
<feature type="binding site" evidence="7">
    <location>
        <position position="99"/>
    </location>
    <ligand>
        <name>FAD</name>
        <dbReference type="ChEBI" id="CHEBI:57692"/>
    </ligand>
</feature>
<dbReference type="InterPro" id="IPR012132">
    <property type="entry name" value="GMC_OxRdtase"/>
</dbReference>
<protein>
    <submittedName>
        <fullName evidence="11">GMC oxidoreductase</fullName>
    </submittedName>
</protein>
<dbReference type="PIRSF" id="PIRSF000137">
    <property type="entry name" value="Alcohol_oxidase"/>
    <property type="match status" value="1"/>
</dbReference>
<evidence type="ECO:0000256" key="1">
    <source>
        <dbReference type="ARBA" id="ARBA00001974"/>
    </source>
</evidence>
<dbReference type="Gene3D" id="3.30.560.10">
    <property type="entry name" value="Glucose Oxidase, domain 3"/>
    <property type="match status" value="1"/>
</dbReference>
<dbReference type="Pfam" id="PF05199">
    <property type="entry name" value="GMC_oxred_C"/>
    <property type="match status" value="1"/>
</dbReference>
<dbReference type="SUPFAM" id="SSF51905">
    <property type="entry name" value="FAD/NAD(P)-binding domain"/>
    <property type="match status" value="1"/>
</dbReference>
<proteinExistence type="inferred from homology"/>
<keyword evidence="4 7" id="KW-0274">FAD</keyword>
<comment type="similarity">
    <text evidence="2 8">Belongs to the GMC oxidoreductase family.</text>
</comment>
<dbReference type="InterPro" id="IPR000172">
    <property type="entry name" value="GMC_OxRdtase_N"/>
</dbReference>
<evidence type="ECO:0000256" key="6">
    <source>
        <dbReference type="PIRSR" id="PIRSR000137-1"/>
    </source>
</evidence>
<dbReference type="PROSITE" id="PS00623">
    <property type="entry name" value="GMC_OXRED_1"/>
    <property type="match status" value="1"/>
</dbReference>
<dbReference type="InterPro" id="IPR007867">
    <property type="entry name" value="GMC_OxRtase_C"/>
</dbReference>
<dbReference type="Pfam" id="PF00732">
    <property type="entry name" value="GMC_oxred_N"/>
    <property type="match status" value="1"/>
</dbReference>
<accession>A0A8E2EAK4</accession>
<feature type="binding site" evidence="7">
    <location>
        <begin position="542"/>
        <end position="543"/>
    </location>
    <ligand>
        <name>FAD</name>
        <dbReference type="ChEBI" id="CHEBI:57692"/>
    </ligand>
</feature>
<evidence type="ECO:0000313" key="11">
    <source>
        <dbReference type="EMBL" id="OCK80451.1"/>
    </source>
</evidence>
<gene>
    <name evidence="11" type="ORF">K432DRAFT_425751</name>
</gene>
<dbReference type="SUPFAM" id="SSF54373">
    <property type="entry name" value="FAD-linked reductases, C-terminal domain"/>
    <property type="match status" value="1"/>
</dbReference>
<dbReference type="AlphaFoldDB" id="A0A8E2EAK4"/>
<name>A0A8E2EAK4_9PEZI</name>
<sequence>MPVPFITPTDFCARNFDYLVVGGGTAGLVVAARLSENENITVGVLEAGPASFLDPIINVPGRFGESLGTKYDWQFETTPQPGLNGRKLQWPRGRVLGGTSALNFMTWNRGNREDYDAWEELGNQGWGWDSLLPFFKRTESFVEPSADHQAQYRSYFTAEFHGTNGPVKTVYSKEYSVPHQFWHATLENLGVETNKSHFSGSNLGAWTTLTSVDPDTRTRCYSATAYYLPNSSRSNLVVLTEALAIEIVLEQEGSQNKWVAKGVKFTSAGKSFTASVSREVIVSAGSVQSPLLLELSGIGNPTVLEAAGITAKVNNPNVGENLQEHMMTAMVYELDPSIVGPDELRINAELAEAADLAYSTTQSGIRAMLPCALSYVPVSYIMPSQEFSNLTSRISAQIRSERDAVLAKQFCSNKRRGQIEYLFDVGNWNPYFKSEPGKVYGTMLMMLQLPFTKGSIHIPPKKASGSSTINDRPVINPQYYAGPGGKVDFEIMTLAQRFAENICSTSPLSSIIRTRAFPPAAAPAVGEEDFTEFVRNYTITDWHPIGTCGMGGLAGITTGVVDDRLRVYGAKGLRVVDASIMPLHICSHPQATIYAIAEKAASMILEDCKQ</sequence>
<feature type="domain" description="Glucose-methanol-choline oxidoreductase N-terminal" evidence="10">
    <location>
        <begin position="285"/>
        <end position="299"/>
    </location>
</feature>
<feature type="active site" description="Proton acceptor" evidence="6">
    <location>
        <position position="588"/>
    </location>
</feature>
<dbReference type="GO" id="GO:0016614">
    <property type="term" value="F:oxidoreductase activity, acting on CH-OH group of donors"/>
    <property type="evidence" value="ECO:0007669"/>
    <property type="project" value="InterPro"/>
</dbReference>
<evidence type="ECO:0000259" key="9">
    <source>
        <dbReference type="PROSITE" id="PS00623"/>
    </source>
</evidence>
<dbReference type="PANTHER" id="PTHR11552">
    <property type="entry name" value="GLUCOSE-METHANOL-CHOLINE GMC OXIDOREDUCTASE"/>
    <property type="match status" value="1"/>
</dbReference>
<dbReference type="Proteomes" id="UP000250266">
    <property type="component" value="Unassembled WGS sequence"/>
</dbReference>
<feature type="domain" description="Glucose-methanol-choline oxidoreductase N-terminal" evidence="9">
    <location>
        <begin position="93"/>
        <end position="116"/>
    </location>
</feature>
<comment type="cofactor">
    <cofactor evidence="1 7">
        <name>FAD</name>
        <dbReference type="ChEBI" id="CHEBI:57692"/>
    </cofactor>
</comment>
<keyword evidence="5" id="KW-0560">Oxidoreductase</keyword>
<dbReference type="PROSITE" id="PS00624">
    <property type="entry name" value="GMC_OXRED_2"/>
    <property type="match status" value="1"/>
</dbReference>
<feature type="binding site" evidence="7">
    <location>
        <begin position="589"/>
        <end position="590"/>
    </location>
    <ligand>
        <name>FAD</name>
        <dbReference type="ChEBI" id="CHEBI:57692"/>
    </ligand>
</feature>
<evidence type="ECO:0000256" key="3">
    <source>
        <dbReference type="ARBA" id="ARBA00022630"/>
    </source>
</evidence>
<evidence type="ECO:0000259" key="10">
    <source>
        <dbReference type="PROSITE" id="PS00624"/>
    </source>
</evidence>
<organism evidence="11 12">
    <name type="scientific">Lepidopterella palustris CBS 459.81</name>
    <dbReference type="NCBI Taxonomy" id="1314670"/>
    <lineage>
        <taxon>Eukaryota</taxon>
        <taxon>Fungi</taxon>
        <taxon>Dikarya</taxon>
        <taxon>Ascomycota</taxon>
        <taxon>Pezizomycotina</taxon>
        <taxon>Dothideomycetes</taxon>
        <taxon>Pleosporomycetidae</taxon>
        <taxon>Mytilinidiales</taxon>
        <taxon>Argynnaceae</taxon>
        <taxon>Lepidopterella</taxon>
    </lineage>
</organism>
<dbReference type="EMBL" id="KV744959">
    <property type="protein sequence ID" value="OCK80451.1"/>
    <property type="molecule type" value="Genomic_DNA"/>
</dbReference>
<evidence type="ECO:0000256" key="2">
    <source>
        <dbReference type="ARBA" id="ARBA00010790"/>
    </source>
</evidence>
<dbReference type="OrthoDB" id="269227at2759"/>
<evidence type="ECO:0000256" key="4">
    <source>
        <dbReference type="ARBA" id="ARBA00022827"/>
    </source>
</evidence>
<reference evidence="11 12" key="1">
    <citation type="journal article" date="2016" name="Nat. Commun.">
        <title>Ectomycorrhizal ecology is imprinted in the genome of the dominant symbiotic fungus Cenococcum geophilum.</title>
        <authorList>
            <consortium name="DOE Joint Genome Institute"/>
            <person name="Peter M."/>
            <person name="Kohler A."/>
            <person name="Ohm R.A."/>
            <person name="Kuo A."/>
            <person name="Krutzmann J."/>
            <person name="Morin E."/>
            <person name="Arend M."/>
            <person name="Barry K.W."/>
            <person name="Binder M."/>
            <person name="Choi C."/>
            <person name="Clum A."/>
            <person name="Copeland A."/>
            <person name="Grisel N."/>
            <person name="Haridas S."/>
            <person name="Kipfer T."/>
            <person name="LaButti K."/>
            <person name="Lindquist E."/>
            <person name="Lipzen A."/>
            <person name="Maire R."/>
            <person name="Meier B."/>
            <person name="Mihaltcheva S."/>
            <person name="Molinier V."/>
            <person name="Murat C."/>
            <person name="Poggeler S."/>
            <person name="Quandt C.A."/>
            <person name="Sperisen C."/>
            <person name="Tritt A."/>
            <person name="Tisserant E."/>
            <person name="Crous P.W."/>
            <person name="Henrissat B."/>
            <person name="Nehls U."/>
            <person name="Egli S."/>
            <person name="Spatafora J.W."/>
            <person name="Grigoriev I.V."/>
            <person name="Martin F.M."/>
        </authorList>
    </citation>
    <scope>NUCLEOTIDE SEQUENCE [LARGE SCALE GENOMIC DNA]</scope>
    <source>
        <strain evidence="11 12">CBS 459.81</strain>
    </source>
</reference>
<dbReference type="Gene3D" id="3.50.50.60">
    <property type="entry name" value="FAD/NAD(P)-binding domain"/>
    <property type="match status" value="1"/>
</dbReference>
<dbReference type="PANTHER" id="PTHR11552:SF201">
    <property type="entry name" value="GLUCOSE-METHANOL-CHOLINE OXIDOREDUCTASE N-TERMINAL DOMAIN-CONTAINING PROTEIN"/>
    <property type="match status" value="1"/>
</dbReference>
<keyword evidence="12" id="KW-1185">Reference proteome</keyword>
<feature type="active site" description="Proton donor" evidence="6">
    <location>
        <position position="543"/>
    </location>
</feature>
<evidence type="ECO:0000256" key="7">
    <source>
        <dbReference type="PIRSR" id="PIRSR000137-2"/>
    </source>
</evidence>
<keyword evidence="3 8" id="KW-0285">Flavoprotein</keyword>
<dbReference type="GO" id="GO:0050660">
    <property type="term" value="F:flavin adenine dinucleotide binding"/>
    <property type="evidence" value="ECO:0007669"/>
    <property type="project" value="InterPro"/>
</dbReference>
<feature type="binding site" evidence="7">
    <location>
        <position position="95"/>
    </location>
    <ligand>
        <name>FAD</name>
        <dbReference type="ChEBI" id="CHEBI:57692"/>
    </ligand>
</feature>